<keyword evidence="2" id="KW-1185">Reference proteome</keyword>
<organism evidence="1 2">
    <name type="scientific">Stephania cephalantha</name>
    <dbReference type="NCBI Taxonomy" id="152367"/>
    <lineage>
        <taxon>Eukaryota</taxon>
        <taxon>Viridiplantae</taxon>
        <taxon>Streptophyta</taxon>
        <taxon>Embryophyta</taxon>
        <taxon>Tracheophyta</taxon>
        <taxon>Spermatophyta</taxon>
        <taxon>Magnoliopsida</taxon>
        <taxon>Ranunculales</taxon>
        <taxon>Menispermaceae</taxon>
        <taxon>Menispermoideae</taxon>
        <taxon>Cissampelideae</taxon>
        <taxon>Stephania</taxon>
    </lineage>
</organism>
<comment type="caution">
    <text evidence="1">The sequence shown here is derived from an EMBL/GenBank/DDBJ whole genome shotgun (WGS) entry which is preliminary data.</text>
</comment>
<evidence type="ECO:0000313" key="1">
    <source>
        <dbReference type="EMBL" id="KAK9157436.1"/>
    </source>
</evidence>
<evidence type="ECO:0000313" key="2">
    <source>
        <dbReference type="Proteomes" id="UP001419268"/>
    </source>
</evidence>
<protein>
    <submittedName>
        <fullName evidence="1">Uncharacterized protein</fullName>
    </submittedName>
</protein>
<accession>A0AAP0PYM0</accession>
<dbReference type="EMBL" id="JBBNAG010000002">
    <property type="protein sequence ID" value="KAK9157436.1"/>
    <property type="molecule type" value="Genomic_DNA"/>
</dbReference>
<name>A0AAP0PYM0_9MAGN</name>
<dbReference type="Proteomes" id="UP001419268">
    <property type="component" value="Unassembled WGS sequence"/>
</dbReference>
<proteinExistence type="predicted"/>
<reference evidence="1 2" key="1">
    <citation type="submission" date="2024-01" db="EMBL/GenBank/DDBJ databases">
        <title>Genome assemblies of Stephania.</title>
        <authorList>
            <person name="Yang L."/>
        </authorList>
    </citation>
    <scope>NUCLEOTIDE SEQUENCE [LARGE SCALE GENOMIC DNA]</scope>
    <source>
        <strain evidence="1">JXDWG</strain>
        <tissue evidence="1">Leaf</tissue>
    </source>
</reference>
<sequence length="127" mass="14994">MFCVDRWATTQFPLRNYSTSDIRLVMINQRVCEYVKGDWQWDWMKMQDNLPTDILATIATMKPPQPDDGPDELMWSNSKHGDFSIASAKVPETHLHVLRDCKVANIIWIRLIPSRHWRDFFEADLKT</sequence>
<dbReference type="AlphaFoldDB" id="A0AAP0PYM0"/>
<gene>
    <name evidence="1" type="ORF">Scep_004010</name>
</gene>